<keyword evidence="2" id="KW-1185">Reference proteome</keyword>
<dbReference type="EMBL" id="CP014699">
    <property type="protein sequence ID" value="AND78814.1"/>
    <property type="molecule type" value="Genomic_DNA"/>
</dbReference>
<sequence>MIKIVNPDKLTRQPFFQDLINWLYPNKTVTLRQIKQTFPTIRSVDRFIEDYVQAGYLLRKDRCYSLTLPLATDSQAVDLDKMLFLDTESPLYQELLTKTFTTALTNQTNQTILLEETDLFRTEATLANYFYALRRSLPLPDSLQPLYAVLGDVNQEYALKYITAFLLKFNQRSAVPQKRPDIFVQALEELGYIAKNTDGKYELRLNFAKDSLTFRTKAISKD</sequence>
<dbReference type="OrthoDB" id="2234771at2"/>
<evidence type="ECO:0000313" key="1">
    <source>
        <dbReference type="EMBL" id="AND78814.1"/>
    </source>
</evidence>
<organism evidence="1 2">
    <name type="scientific">Streptococcus pantholopis</name>
    <dbReference type="NCBI Taxonomy" id="1811193"/>
    <lineage>
        <taxon>Bacteria</taxon>
        <taxon>Bacillati</taxon>
        <taxon>Bacillota</taxon>
        <taxon>Bacilli</taxon>
        <taxon>Lactobacillales</taxon>
        <taxon>Streptococcaceae</taxon>
        <taxon>Streptococcus</taxon>
    </lineage>
</organism>
<accession>A0A172Q5T9</accession>
<dbReference type="Pfam" id="PF08820">
    <property type="entry name" value="DUF1803"/>
    <property type="match status" value="1"/>
</dbReference>
<evidence type="ECO:0000313" key="2">
    <source>
        <dbReference type="Proteomes" id="UP000077317"/>
    </source>
</evidence>
<gene>
    <name evidence="1" type="ORF">A0O21_01605</name>
</gene>
<reference evidence="1 2" key="1">
    <citation type="journal article" date="2016" name="Int. J. Syst. Evol. Microbiol.">
        <title>Streptococcuspantholopis sp. nov., isolated from faeces of the Tibetan antelope (Pantholops hodgsonii).</title>
        <authorList>
            <person name="Bai X."/>
            <person name="Xiong Y."/>
            <person name="Lu S."/>
            <person name="Jin D."/>
            <person name="Lai X."/>
            <person name="Yang J."/>
            <person name="Niu L."/>
            <person name="Hu S."/>
            <person name="Meng X."/>
            <person name="Pu J."/>
            <person name="Ye C."/>
            <person name="Xu J."/>
        </authorList>
    </citation>
    <scope>NUCLEOTIDE SEQUENCE [LARGE SCALE GENOMIC DNA]</scope>
    <source>
        <strain evidence="1 2">TA 26</strain>
    </source>
</reference>
<evidence type="ECO:0008006" key="3">
    <source>
        <dbReference type="Google" id="ProtNLM"/>
    </source>
</evidence>
<dbReference type="Proteomes" id="UP000077317">
    <property type="component" value="Chromosome"/>
</dbReference>
<dbReference type="RefSeq" id="WP_067060388.1">
    <property type="nucleotide sequence ID" value="NZ_CP014699.1"/>
</dbReference>
<dbReference type="InterPro" id="IPR014924">
    <property type="entry name" value="DUF1803"/>
</dbReference>
<protein>
    <recommendedName>
        <fullName evidence="3">DUF1803 domain-containing protein</fullName>
    </recommendedName>
</protein>
<name>A0A172Q5T9_9STRE</name>
<dbReference type="AlphaFoldDB" id="A0A172Q5T9"/>
<proteinExistence type="predicted"/>
<dbReference type="KEGG" id="spat:A0O21_01605"/>
<reference evidence="2" key="2">
    <citation type="submission" date="2016-03" db="EMBL/GenBank/DDBJ databases">
        <title>Streptococcus antelopensis sp. nov., isolated from the feces of the Tibetan antelope (Pantholops hodgsonii) in Hoh Xil National Nature Reserve, Qinghai, China.</title>
        <authorList>
            <person name="Bai X."/>
        </authorList>
    </citation>
    <scope>NUCLEOTIDE SEQUENCE [LARGE SCALE GENOMIC DNA]</scope>
    <source>
        <strain evidence="2">TA 26</strain>
    </source>
</reference>